<dbReference type="SUPFAM" id="SSF47781">
    <property type="entry name" value="RuvA domain 2-like"/>
    <property type="match status" value="1"/>
</dbReference>
<dbReference type="InterPro" id="IPR051675">
    <property type="entry name" value="Endo/Exo/Phosphatase_dom_1"/>
</dbReference>
<feature type="domain" description="Helix-hairpin-helix DNA-binding motif class 1" evidence="2">
    <location>
        <begin position="168"/>
        <end position="187"/>
    </location>
</feature>
<keyword evidence="1" id="KW-1133">Transmembrane helix</keyword>
<evidence type="ECO:0000259" key="2">
    <source>
        <dbReference type="SMART" id="SM00278"/>
    </source>
</evidence>
<organism evidence="3 4">
    <name type="scientific">Exiguobacterium aestuarii</name>
    <dbReference type="NCBI Taxonomy" id="273527"/>
    <lineage>
        <taxon>Bacteria</taxon>
        <taxon>Bacillati</taxon>
        <taxon>Bacillota</taxon>
        <taxon>Bacilli</taxon>
        <taxon>Bacillales</taxon>
        <taxon>Bacillales Family XII. Incertae Sedis</taxon>
        <taxon>Exiguobacterium</taxon>
    </lineage>
</organism>
<dbReference type="EMBL" id="JBHTCE010000001">
    <property type="protein sequence ID" value="MFC7389439.1"/>
    <property type="molecule type" value="Genomic_DNA"/>
</dbReference>
<dbReference type="NCBIfam" id="TIGR00426">
    <property type="entry name" value="competence protein ComEA helix-hairpin-helix repeat region"/>
    <property type="match status" value="1"/>
</dbReference>
<dbReference type="Gene3D" id="1.10.150.320">
    <property type="entry name" value="Photosystem II 12 kDa extrinsic protein"/>
    <property type="match status" value="1"/>
</dbReference>
<gene>
    <name evidence="3" type="ORF">ACFQO8_04725</name>
</gene>
<evidence type="ECO:0000313" key="4">
    <source>
        <dbReference type="Proteomes" id="UP001596439"/>
    </source>
</evidence>
<comment type="caution">
    <text evidence="3">The sequence shown here is derived from an EMBL/GenBank/DDBJ whole genome shotgun (WGS) entry which is preliminary data.</text>
</comment>
<dbReference type="PANTHER" id="PTHR21180:SF32">
    <property type="entry name" value="ENDONUCLEASE_EXONUCLEASE_PHOSPHATASE FAMILY DOMAIN-CONTAINING PROTEIN 1"/>
    <property type="match status" value="1"/>
</dbReference>
<dbReference type="Pfam" id="PF12836">
    <property type="entry name" value="HHH_3"/>
    <property type="match status" value="1"/>
</dbReference>
<keyword evidence="1" id="KW-0472">Membrane</keyword>
<feature type="transmembrane region" description="Helical" evidence="1">
    <location>
        <begin position="7"/>
        <end position="24"/>
    </location>
</feature>
<evidence type="ECO:0000256" key="1">
    <source>
        <dbReference type="SAM" id="Phobius"/>
    </source>
</evidence>
<dbReference type="PANTHER" id="PTHR21180">
    <property type="entry name" value="ENDONUCLEASE/EXONUCLEASE/PHOSPHATASE FAMILY DOMAIN-CONTAINING PROTEIN 1"/>
    <property type="match status" value="1"/>
</dbReference>
<feature type="domain" description="Helix-hairpin-helix DNA-binding motif class 1" evidence="2">
    <location>
        <begin position="138"/>
        <end position="157"/>
    </location>
</feature>
<proteinExistence type="predicted"/>
<dbReference type="RefSeq" id="WP_214787364.1">
    <property type="nucleotide sequence ID" value="NZ_JANIEL010000045.1"/>
</dbReference>
<dbReference type="InterPro" id="IPR019554">
    <property type="entry name" value="Soluble_ligand-bd"/>
</dbReference>
<evidence type="ECO:0000313" key="3">
    <source>
        <dbReference type="EMBL" id="MFC7389439.1"/>
    </source>
</evidence>
<dbReference type="Proteomes" id="UP001596439">
    <property type="component" value="Unassembled WGS sequence"/>
</dbReference>
<dbReference type="SMART" id="SM00278">
    <property type="entry name" value="HhH1"/>
    <property type="match status" value="2"/>
</dbReference>
<accession>A0ABW2PJ79</accession>
<dbReference type="Pfam" id="PF10531">
    <property type="entry name" value="SLBB"/>
    <property type="match status" value="1"/>
</dbReference>
<protein>
    <submittedName>
        <fullName evidence="3">Helix-hairpin-helix domain-containing protein</fullName>
    </submittedName>
</protein>
<dbReference type="InterPro" id="IPR003583">
    <property type="entry name" value="Hlx-hairpin-Hlx_DNA-bd_motif"/>
</dbReference>
<reference evidence="4" key="1">
    <citation type="journal article" date="2019" name="Int. J. Syst. Evol. Microbiol.">
        <title>The Global Catalogue of Microorganisms (GCM) 10K type strain sequencing project: providing services to taxonomists for standard genome sequencing and annotation.</title>
        <authorList>
            <consortium name="The Broad Institute Genomics Platform"/>
            <consortium name="The Broad Institute Genome Sequencing Center for Infectious Disease"/>
            <person name="Wu L."/>
            <person name="Ma J."/>
        </authorList>
    </citation>
    <scope>NUCLEOTIDE SEQUENCE [LARGE SCALE GENOMIC DNA]</scope>
    <source>
        <strain evidence="4">CCUG 55590</strain>
    </source>
</reference>
<keyword evidence="1" id="KW-0812">Transmembrane</keyword>
<keyword evidence="4" id="KW-1185">Reference proteome</keyword>
<name>A0ABW2PJ79_9BACL</name>
<dbReference type="InterPro" id="IPR004509">
    <property type="entry name" value="Competence_ComEA_HhH"/>
</dbReference>
<sequence length="191" mass="20785">MEKWKQVIIGVVVVLFLGVGYLFYNKEPEERVVDEFVVESEEVAPPETVERLEIVVYVTGAVESPNVYTVPEGARVGDVLSLAVLTDEADPEQLNLAQLLVDGVKIIVPKKGEAPIAQEVPSTELESNGVHVNSATKEELMSVPGIGPAKADAILNHLKENGPFKTYEDLGDVKGFGEKTLESMKPYLLVP</sequence>
<dbReference type="InterPro" id="IPR010994">
    <property type="entry name" value="RuvA_2-like"/>
</dbReference>